<accession>A0ABS4S690</accession>
<evidence type="ECO:0000313" key="6">
    <source>
        <dbReference type="Proteomes" id="UP001519294"/>
    </source>
</evidence>
<dbReference type="SUPFAM" id="SSF143968">
    <property type="entry name" value="UbiD C-terminal domain-like"/>
    <property type="match status" value="1"/>
</dbReference>
<protein>
    <submittedName>
        <fullName evidence="5">UbiD family decarboxylase</fullName>
    </submittedName>
</protein>
<evidence type="ECO:0000256" key="1">
    <source>
        <dbReference type="ARBA" id="ARBA00010021"/>
    </source>
</evidence>
<dbReference type="Pfam" id="PF20696">
    <property type="entry name" value="UbiD_C"/>
    <property type="match status" value="1"/>
</dbReference>
<evidence type="ECO:0000259" key="2">
    <source>
        <dbReference type="Pfam" id="PF01977"/>
    </source>
</evidence>
<dbReference type="PANTHER" id="PTHR30108:SF21">
    <property type="entry name" value="4-HYDROXYBENZOATE DECARBOXYLASE"/>
    <property type="match status" value="1"/>
</dbReference>
<feature type="domain" description="3-octaprenyl-4-hydroxybenzoate carboxy-lyase-like Rift-related" evidence="2">
    <location>
        <begin position="97"/>
        <end position="292"/>
    </location>
</feature>
<comment type="similarity">
    <text evidence="1">Belongs to the UbiD family.</text>
</comment>
<dbReference type="InterPro" id="IPR048304">
    <property type="entry name" value="UbiD_Rift_dom"/>
</dbReference>
<dbReference type="Pfam" id="PF20695">
    <property type="entry name" value="UbiD_N"/>
    <property type="match status" value="1"/>
</dbReference>
<name>A0ABS4S690_9BACI</name>
<feature type="domain" description="3-octaprenyl-4-hydroxybenzoate carboxy-lyase-like N-terminal" evidence="3">
    <location>
        <begin position="11"/>
        <end position="86"/>
    </location>
</feature>
<comment type="caution">
    <text evidence="5">The sequence shown here is derived from an EMBL/GenBank/DDBJ whole genome shotgun (WGS) entry which is preliminary data.</text>
</comment>
<reference evidence="5 6" key="1">
    <citation type="submission" date="2021-03" db="EMBL/GenBank/DDBJ databases">
        <title>Genomic Encyclopedia of Type Strains, Phase IV (KMG-IV): sequencing the most valuable type-strain genomes for metagenomic binning, comparative biology and taxonomic classification.</title>
        <authorList>
            <person name="Goeker M."/>
        </authorList>
    </citation>
    <scope>NUCLEOTIDE SEQUENCE [LARGE SCALE GENOMIC DNA]</scope>
    <source>
        <strain evidence="5 6">DSM 25790</strain>
    </source>
</reference>
<dbReference type="SUPFAM" id="SSF50475">
    <property type="entry name" value="FMN-binding split barrel"/>
    <property type="match status" value="1"/>
</dbReference>
<proteinExistence type="inferred from homology"/>
<dbReference type="InterPro" id="IPR002830">
    <property type="entry name" value="UbiD"/>
</dbReference>
<sequence length="457" mass="50146">MTPLNLRELLSDWEARGLLYKVKKEVNAKYELGAVVKTKKGEQPFLFEKVKGYNVPMVAGLGGSRTLMADSIGADESELIPRMIHALVRPIPTNLVSHGPVHENVVMGPFDLDDFFPVPTFHAEDCGPYYVSGVLVVKDPEGEKRYTSIRRMGFIGGNRTNITITSPELGRQFAQCEERGEALEVAVMFGVIPAIVLTSQFSTHLYHADKLDAAGGLLGQALDVVPCKTVDLEVLAEAEIVMEGKIIPHERDDEGTFAELGGTYGGNMPQPIVEMSAITYRNNPISQTILPASSEEKLPMCLVREMVLLSTVRQTVPNIKAVHVTLAAAARLHAIIQIDKKSDADAKQAALAAFASDKDLKHVVVVNEDVDIFDPEDVEWAIATRCQADQDIFIVPGAKGSPLESSHNLRGTSAKMGIDATYPLSEKEAYRRAYIPVDKINLEDYLQDFDSDGRETR</sequence>
<dbReference type="EMBL" id="JAGIKX010000004">
    <property type="protein sequence ID" value="MBP2257023.1"/>
    <property type="molecule type" value="Genomic_DNA"/>
</dbReference>
<feature type="domain" description="3-octaprenyl-4-hydroxybenzoate carboxy-lyase-like C-terminal" evidence="4">
    <location>
        <begin position="300"/>
        <end position="420"/>
    </location>
</feature>
<organism evidence="5 6">
    <name type="scientific">Virgibacillus alimentarius</name>
    <dbReference type="NCBI Taxonomy" id="698769"/>
    <lineage>
        <taxon>Bacteria</taxon>
        <taxon>Bacillati</taxon>
        <taxon>Bacillota</taxon>
        <taxon>Bacilli</taxon>
        <taxon>Bacillales</taxon>
        <taxon>Bacillaceae</taxon>
        <taxon>Virgibacillus</taxon>
    </lineage>
</organism>
<dbReference type="Gene3D" id="3.40.1670.10">
    <property type="entry name" value="UbiD C-terminal domain-like"/>
    <property type="match status" value="1"/>
</dbReference>
<evidence type="ECO:0000259" key="4">
    <source>
        <dbReference type="Pfam" id="PF20696"/>
    </source>
</evidence>
<dbReference type="RefSeq" id="WP_029267055.1">
    <property type="nucleotide sequence ID" value="NZ_JAGIKX010000004.1"/>
</dbReference>
<dbReference type="InterPro" id="IPR049381">
    <property type="entry name" value="UbiD-like_C"/>
</dbReference>
<evidence type="ECO:0000259" key="3">
    <source>
        <dbReference type="Pfam" id="PF20695"/>
    </source>
</evidence>
<dbReference type="InterPro" id="IPR049383">
    <property type="entry name" value="UbiD-like_N"/>
</dbReference>
<dbReference type="NCBIfam" id="TIGR00148">
    <property type="entry name" value="UbiD family decarboxylase"/>
    <property type="match status" value="1"/>
</dbReference>
<gene>
    <name evidence="5" type="ORF">J2Z81_000967</name>
</gene>
<keyword evidence="6" id="KW-1185">Reference proteome</keyword>
<dbReference type="Pfam" id="PF01977">
    <property type="entry name" value="UbiD"/>
    <property type="match status" value="1"/>
</dbReference>
<dbReference type="PANTHER" id="PTHR30108">
    <property type="entry name" value="3-OCTAPRENYL-4-HYDROXYBENZOATE CARBOXY-LYASE-RELATED"/>
    <property type="match status" value="1"/>
</dbReference>
<dbReference type="Proteomes" id="UP001519294">
    <property type="component" value="Unassembled WGS sequence"/>
</dbReference>
<evidence type="ECO:0000313" key="5">
    <source>
        <dbReference type="EMBL" id="MBP2257023.1"/>
    </source>
</evidence>